<evidence type="ECO:0000313" key="2">
    <source>
        <dbReference type="Proteomes" id="UP001162131"/>
    </source>
</evidence>
<dbReference type="InterPro" id="IPR011044">
    <property type="entry name" value="Quino_amine_DH_bsu"/>
</dbReference>
<dbReference type="AlphaFoldDB" id="A0AAU9J4G7"/>
<dbReference type="EMBL" id="CAJZBQ010000021">
    <property type="protein sequence ID" value="CAG9318822.1"/>
    <property type="molecule type" value="Genomic_DNA"/>
</dbReference>
<proteinExistence type="predicted"/>
<dbReference type="SUPFAM" id="SSF50969">
    <property type="entry name" value="YVTN repeat-like/Quinoprotein amine dehydrogenase"/>
    <property type="match status" value="1"/>
</dbReference>
<protein>
    <submittedName>
        <fullName evidence="1">Uncharacterized protein</fullName>
    </submittedName>
</protein>
<evidence type="ECO:0000313" key="1">
    <source>
        <dbReference type="EMBL" id="CAG9318822.1"/>
    </source>
</evidence>
<keyword evidence="2" id="KW-1185">Reference proteome</keyword>
<reference evidence="1" key="1">
    <citation type="submission" date="2021-09" db="EMBL/GenBank/DDBJ databases">
        <authorList>
            <consortium name="AG Swart"/>
            <person name="Singh M."/>
            <person name="Singh A."/>
            <person name="Seah K."/>
            <person name="Emmerich C."/>
        </authorList>
    </citation>
    <scope>NUCLEOTIDE SEQUENCE</scope>
    <source>
        <strain evidence="1">ATCC30299</strain>
    </source>
</reference>
<comment type="caution">
    <text evidence="1">The sequence shown here is derived from an EMBL/GenBank/DDBJ whole genome shotgun (WGS) entry which is preliminary data.</text>
</comment>
<organism evidence="1 2">
    <name type="scientific">Blepharisma stoltei</name>
    <dbReference type="NCBI Taxonomy" id="1481888"/>
    <lineage>
        <taxon>Eukaryota</taxon>
        <taxon>Sar</taxon>
        <taxon>Alveolata</taxon>
        <taxon>Ciliophora</taxon>
        <taxon>Postciliodesmatophora</taxon>
        <taxon>Heterotrichea</taxon>
        <taxon>Heterotrichida</taxon>
        <taxon>Blepharismidae</taxon>
        <taxon>Blepharisma</taxon>
    </lineage>
</organism>
<gene>
    <name evidence="1" type="ORF">BSTOLATCC_MIC22186</name>
</gene>
<accession>A0AAU9J4G7</accession>
<name>A0AAU9J4G7_9CILI</name>
<dbReference type="Proteomes" id="UP001162131">
    <property type="component" value="Unassembled WGS sequence"/>
</dbReference>
<sequence>MEENPISEYIWQREIKGFSFIPSLQILSQRVWNLARITPNHSIGIYKPESPIIFLKSKASHLITVDKLGRCIYHSAIPNTQPFLLTAPFEICFKAFFLKKSLILLLRHKNSELMRFYSISLNSLEERSDFRTEIFFSVQILYSFFDQIDCGRGIFTCKTVNEFQVWNITTGRTVAIFPMNTQGNLKYSNGYILVSKDLIDGIFIEIYTINSELIRKIKILGLNSSIEYEINNGSLMFLFWNKIFAINYTTCQTKILCEDSIVEICGIEGDDMIVNFSSGKLYFLSNFERFVPSSGFSIIACSNKDLVIVFDKVLKLAHIINKEEGNLINTICIPKEHNISVIGINKDTHQIFLGTKKGQIILLE</sequence>